<dbReference type="OrthoDB" id="271226at2"/>
<dbReference type="InterPro" id="IPR045402">
    <property type="entry name" value="GAP1-N2"/>
</dbReference>
<keyword evidence="3" id="KW-1185">Reference proteome</keyword>
<dbReference type="EMBL" id="CP036275">
    <property type="protein sequence ID" value="QDU40440.1"/>
    <property type="molecule type" value="Genomic_DNA"/>
</dbReference>
<organism evidence="2 3">
    <name type="scientific">Maioricimonas rarisocia</name>
    <dbReference type="NCBI Taxonomy" id="2528026"/>
    <lineage>
        <taxon>Bacteria</taxon>
        <taxon>Pseudomonadati</taxon>
        <taxon>Planctomycetota</taxon>
        <taxon>Planctomycetia</taxon>
        <taxon>Planctomycetales</taxon>
        <taxon>Planctomycetaceae</taxon>
        <taxon>Maioricimonas</taxon>
    </lineage>
</organism>
<feature type="domain" description="GTPase-associated protein 1 N-terminal" evidence="1">
    <location>
        <begin position="3"/>
        <end position="100"/>
    </location>
</feature>
<dbReference type="Pfam" id="PF20013">
    <property type="entry name" value="GAP1-N2"/>
    <property type="match status" value="1"/>
</dbReference>
<name>A0A517ZDC4_9PLAN</name>
<dbReference type="RefSeq" id="WP_145371732.1">
    <property type="nucleotide sequence ID" value="NZ_CP036275.1"/>
</dbReference>
<proteinExistence type="predicted"/>
<accession>A0A517ZDC4</accession>
<dbReference type="KEGG" id="mri:Mal4_47970"/>
<evidence type="ECO:0000313" key="2">
    <source>
        <dbReference type="EMBL" id="QDU40440.1"/>
    </source>
</evidence>
<dbReference type="Proteomes" id="UP000320496">
    <property type="component" value="Chromosome"/>
</dbReference>
<gene>
    <name evidence="2" type="ORF">Mal4_47970</name>
</gene>
<evidence type="ECO:0000313" key="3">
    <source>
        <dbReference type="Proteomes" id="UP000320496"/>
    </source>
</evidence>
<evidence type="ECO:0000259" key="1">
    <source>
        <dbReference type="Pfam" id="PF20013"/>
    </source>
</evidence>
<protein>
    <recommendedName>
        <fullName evidence="1">GTPase-associated protein 1 N-terminal domain-containing protein</fullName>
    </recommendedName>
</protein>
<sequence length="239" mass="26215">MIVEQAVFTSVQTRSAQGYHLVARSPGVNERLAQTLAQWGPSQGALVGRDVDDNSLSCFATDDGRVVLMRSVYGGPEYSGRGSLQVVTYYAICRRQDLAGYDDNSLRLARVLLAQGHLRLQTDFARPLASLDLPDHASARPADRMARDSSAPLAATILEQLDADQRIAVVGAIDAWKTLEGVLQQIPAAWRLELSFTTGLNPSVHRRFLLHFLPEADTRRRSDLQRQGIMCVDASPVAC</sequence>
<dbReference type="AlphaFoldDB" id="A0A517ZDC4"/>
<reference evidence="2 3" key="1">
    <citation type="submission" date="2019-02" db="EMBL/GenBank/DDBJ databases">
        <title>Deep-cultivation of Planctomycetes and their phenomic and genomic characterization uncovers novel biology.</title>
        <authorList>
            <person name="Wiegand S."/>
            <person name="Jogler M."/>
            <person name="Boedeker C."/>
            <person name="Pinto D."/>
            <person name="Vollmers J."/>
            <person name="Rivas-Marin E."/>
            <person name="Kohn T."/>
            <person name="Peeters S.H."/>
            <person name="Heuer A."/>
            <person name="Rast P."/>
            <person name="Oberbeckmann S."/>
            <person name="Bunk B."/>
            <person name="Jeske O."/>
            <person name="Meyerdierks A."/>
            <person name="Storesund J.E."/>
            <person name="Kallscheuer N."/>
            <person name="Luecker S."/>
            <person name="Lage O.M."/>
            <person name="Pohl T."/>
            <person name="Merkel B.J."/>
            <person name="Hornburger P."/>
            <person name="Mueller R.-W."/>
            <person name="Bruemmer F."/>
            <person name="Labrenz M."/>
            <person name="Spormann A.M."/>
            <person name="Op den Camp H."/>
            <person name="Overmann J."/>
            <person name="Amann R."/>
            <person name="Jetten M.S.M."/>
            <person name="Mascher T."/>
            <person name="Medema M.H."/>
            <person name="Devos D.P."/>
            <person name="Kaster A.-K."/>
            <person name="Ovreas L."/>
            <person name="Rohde M."/>
            <person name="Galperin M.Y."/>
            <person name="Jogler C."/>
        </authorList>
    </citation>
    <scope>NUCLEOTIDE SEQUENCE [LARGE SCALE GENOMIC DNA]</scope>
    <source>
        <strain evidence="2 3">Mal4</strain>
    </source>
</reference>